<evidence type="ECO:0000313" key="3">
    <source>
        <dbReference type="EMBL" id="TQM64526.1"/>
    </source>
</evidence>
<dbReference type="Proteomes" id="UP000316747">
    <property type="component" value="Unassembled WGS sequence"/>
</dbReference>
<dbReference type="EMBL" id="VFPM01000001">
    <property type="protein sequence ID" value="TQM64526.1"/>
    <property type="molecule type" value="Genomic_DNA"/>
</dbReference>
<protein>
    <submittedName>
        <fullName evidence="3">Nucleoside-diphosphate-sugar epimerase</fullName>
    </submittedName>
</protein>
<dbReference type="AlphaFoldDB" id="A0A543I1Q9"/>
<dbReference type="Pfam" id="PF01370">
    <property type="entry name" value="Epimerase"/>
    <property type="match status" value="1"/>
</dbReference>
<dbReference type="InterPro" id="IPR020904">
    <property type="entry name" value="Sc_DH/Rdtase_CS"/>
</dbReference>
<evidence type="ECO:0000259" key="2">
    <source>
        <dbReference type="Pfam" id="PF01370"/>
    </source>
</evidence>
<accession>A0A543I1Q9</accession>
<keyword evidence="4" id="KW-1185">Reference proteome</keyword>
<comment type="caution">
    <text evidence="3">The sequence shown here is derived from an EMBL/GenBank/DDBJ whole genome shotgun (WGS) entry which is preliminary data.</text>
</comment>
<evidence type="ECO:0000313" key="4">
    <source>
        <dbReference type="Proteomes" id="UP000316747"/>
    </source>
</evidence>
<feature type="domain" description="NAD-dependent epimerase/dehydratase" evidence="2">
    <location>
        <begin position="4"/>
        <end position="231"/>
    </location>
</feature>
<evidence type="ECO:0000256" key="1">
    <source>
        <dbReference type="ARBA" id="ARBA00023027"/>
    </source>
</evidence>
<dbReference type="PROSITE" id="PS00061">
    <property type="entry name" value="ADH_SHORT"/>
    <property type="match status" value="1"/>
</dbReference>
<dbReference type="InterPro" id="IPR001509">
    <property type="entry name" value="Epimerase_deHydtase"/>
</dbReference>
<dbReference type="InterPro" id="IPR036291">
    <property type="entry name" value="NAD(P)-bd_dom_sf"/>
</dbReference>
<dbReference type="PANTHER" id="PTHR43574">
    <property type="entry name" value="EPIMERASE-RELATED"/>
    <property type="match status" value="1"/>
</dbReference>
<dbReference type="OrthoDB" id="9801785at2"/>
<gene>
    <name evidence="3" type="ORF">FBY41_0895</name>
</gene>
<proteinExistence type="predicted"/>
<organism evidence="3 4">
    <name type="scientific">Humibacillus xanthopallidus</name>
    <dbReference type="NCBI Taxonomy" id="412689"/>
    <lineage>
        <taxon>Bacteria</taxon>
        <taxon>Bacillati</taxon>
        <taxon>Actinomycetota</taxon>
        <taxon>Actinomycetes</taxon>
        <taxon>Micrococcales</taxon>
        <taxon>Intrasporangiaceae</taxon>
        <taxon>Humibacillus</taxon>
    </lineage>
</organism>
<dbReference type="SUPFAM" id="SSF51735">
    <property type="entry name" value="NAD(P)-binding Rossmann-fold domains"/>
    <property type="match status" value="1"/>
</dbReference>
<dbReference type="RefSeq" id="WP_141842153.1">
    <property type="nucleotide sequence ID" value="NZ_VFPM01000001.1"/>
</dbReference>
<dbReference type="PRINTS" id="PR01713">
    <property type="entry name" value="NUCEPIMERASE"/>
</dbReference>
<keyword evidence="1" id="KW-0520">NAD</keyword>
<name>A0A543I1Q9_9MICO</name>
<reference evidence="3 4" key="1">
    <citation type="submission" date="2019-06" db="EMBL/GenBank/DDBJ databases">
        <title>Genome sequencing of plant associated microbes to promote plant fitness in Sorghum bicolor and Oryza sativa.</title>
        <authorList>
            <person name="Coleman-Derr D."/>
        </authorList>
    </citation>
    <scope>NUCLEOTIDE SEQUENCE [LARGE SCALE GENOMIC DNA]</scope>
    <source>
        <strain evidence="3 4">KV-663</strain>
    </source>
</reference>
<dbReference type="Gene3D" id="3.40.50.720">
    <property type="entry name" value="NAD(P)-binding Rossmann-like Domain"/>
    <property type="match status" value="1"/>
</dbReference>
<sequence length="347" mass="37016">MKAVVTGAAGFIGSALCHSLLAQDAHVVGIDKFTPYYSPEQKWRNVAGLQRDPRFRLVVEDVVDADLPALFGDADVVFHLAGQPGVRTSWAKGFDEYAYDNVCATQRVLEAARERGGLRVVYASSSSVYGNAVSYPCRETDLPAPFSPYGVTKLAGEHLAVLYAKNYGVPTVSLRFFTVYGPGQRPEMAMAQMIEAALTGSTFNLFAAAGAIRDFTYVDDVVRAIILAGTVTDLPPGLVANVCGGEPATMVEVLECLRGILREDFPVTTSASVAGDVLRTGGDSGVAQHYLGWRPRTRLADGLLQQVLRRRRELDVTAPRVDGWGSPVAAEPAPAMVGPAPVAAGLD</sequence>